<dbReference type="Proteomes" id="UP001062846">
    <property type="component" value="Chromosome 1"/>
</dbReference>
<proteinExistence type="predicted"/>
<evidence type="ECO:0000313" key="2">
    <source>
        <dbReference type="Proteomes" id="UP001062846"/>
    </source>
</evidence>
<accession>A0ACC0Q5M6</accession>
<evidence type="ECO:0000313" key="1">
    <source>
        <dbReference type="EMBL" id="KAI8572574.1"/>
    </source>
</evidence>
<keyword evidence="2" id="KW-1185">Reference proteome</keyword>
<organism evidence="1 2">
    <name type="scientific">Rhododendron molle</name>
    <name type="common">Chinese azalea</name>
    <name type="synonym">Azalea mollis</name>
    <dbReference type="NCBI Taxonomy" id="49168"/>
    <lineage>
        <taxon>Eukaryota</taxon>
        <taxon>Viridiplantae</taxon>
        <taxon>Streptophyta</taxon>
        <taxon>Embryophyta</taxon>
        <taxon>Tracheophyta</taxon>
        <taxon>Spermatophyta</taxon>
        <taxon>Magnoliopsida</taxon>
        <taxon>eudicotyledons</taxon>
        <taxon>Gunneridae</taxon>
        <taxon>Pentapetalae</taxon>
        <taxon>asterids</taxon>
        <taxon>Ericales</taxon>
        <taxon>Ericaceae</taxon>
        <taxon>Ericoideae</taxon>
        <taxon>Rhodoreae</taxon>
        <taxon>Rhododendron</taxon>
    </lineage>
</organism>
<dbReference type="EMBL" id="CM046388">
    <property type="protein sequence ID" value="KAI8572574.1"/>
    <property type="molecule type" value="Genomic_DNA"/>
</dbReference>
<sequence length="339" mass="36672">MLPSRRKISASQCVQIYLAHDSGIPLRSSYELIGKEASGRECLGYLKVLLKVFFCSVGTFEGVVSLSSPRADCPVNPNFKGLMSDSGSQPQSRPPLPDPTGVAMEDGEQAQGERLDSEERLSSLVRSLEAEMKSSGVIVDCSELKTQLNRLKEHHELSRYQSSGSDACGESSTSSLPQQPAAQEWTRVGNGKQQVGCDQSDTEQLNCPVTVHASIVPQQSNNPIVTPVSEEGITDSEEELIEVLEGVVSTRQRVEPIASQEVGSTCLHSETSLHDSKAEKETSVDSKISSHDQKLDGNGKDKPPDYTIPNVKLQQGGSSEAGHNGKQRSQSKGSHKKRK</sequence>
<gene>
    <name evidence="1" type="ORF">RHMOL_Rhmol01G0210000</name>
</gene>
<comment type="caution">
    <text evidence="1">The sequence shown here is derived from an EMBL/GenBank/DDBJ whole genome shotgun (WGS) entry which is preliminary data.</text>
</comment>
<name>A0ACC0Q5M6_RHOML</name>
<reference evidence="1" key="1">
    <citation type="submission" date="2022-02" db="EMBL/GenBank/DDBJ databases">
        <title>Plant Genome Project.</title>
        <authorList>
            <person name="Zhang R.-G."/>
        </authorList>
    </citation>
    <scope>NUCLEOTIDE SEQUENCE</scope>
    <source>
        <strain evidence="1">AT1</strain>
    </source>
</reference>
<protein>
    <submittedName>
        <fullName evidence="1">Uncharacterized protein</fullName>
    </submittedName>
</protein>